<feature type="binding site" evidence="12">
    <location>
        <position position="252"/>
    </location>
    <ligand>
        <name>Zn(2+)</name>
        <dbReference type="ChEBI" id="CHEBI:29105"/>
    </ligand>
</feature>
<dbReference type="HOGENOM" id="CLU_046528_1_1_5"/>
<gene>
    <name evidence="12 13" type="primary">lpxC</name>
    <name evidence="13" type="ORF">SMc01875</name>
</gene>
<dbReference type="GO" id="GO:0046872">
    <property type="term" value="F:metal ion binding"/>
    <property type="evidence" value="ECO:0007669"/>
    <property type="project" value="UniProtKB-KW"/>
</dbReference>
<evidence type="ECO:0000256" key="11">
    <source>
        <dbReference type="ARBA" id="ARBA00024535"/>
    </source>
</evidence>
<keyword evidence="10 12" id="KW-0443">Lipid metabolism</keyword>
<keyword evidence="7 12" id="KW-0479">Metal-binding</keyword>
<proteinExistence type="inferred from homology"/>
<dbReference type="InterPro" id="IPR004463">
    <property type="entry name" value="UDP-acyl_GlcNac_deAcase"/>
</dbReference>
<evidence type="ECO:0000256" key="7">
    <source>
        <dbReference type="ARBA" id="ARBA00022723"/>
    </source>
</evidence>
<dbReference type="Gene3D" id="3.30.1700.10">
    <property type="entry name" value="lpxc deacetylase, domain 2"/>
    <property type="match status" value="1"/>
</dbReference>
<keyword evidence="5 12" id="KW-0444">Lipid biosynthesis</keyword>
<feature type="active site" description="Proton donor" evidence="12">
    <location>
        <position position="275"/>
    </location>
</feature>
<comment type="catalytic activity">
    <reaction evidence="11 12">
        <text>a UDP-3-O-[(3R)-3-hydroxyacyl]-N-acetyl-alpha-D-glucosamine + H2O = a UDP-3-O-[(3R)-3-hydroxyacyl]-alpha-D-glucosamine + acetate</text>
        <dbReference type="Rhea" id="RHEA:67816"/>
        <dbReference type="ChEBI" id="CHEBI:15377"/>
        <dbReference type="ChEBI" id="CHEBI:30089"/>
        <dbReference type="ChEBI" id="CHEBI:137740"/>
        <dbReference type="ChEBI" id="CHEBI:173225"/>
        <dbReference type="EC" id="3.5.1.108"/>
    </reaction>
</comment>
<evidence type="ECO:0000256" key="6">
    <source>
        <dbReference type="ARBA" id="ARBA00022556"/>
    </source>
</evidence>
<reference evidence="14" key="2">
    <citation type="journal article" date="2001" name="Science">
        <title>The composite genome of the legume symbiont Sinorhizobium meliloti.</title>
        <authorList>
            <person name="Galibert F."/>
            <person name="Finan T.M."/>
            <person name="Long S.R."/>
            <person name="Puehler A."/>
            <person name="Abola P."/>
            <person name="Ampe F."/>
            <person name="Barloy-Hubler F."/>
            <person name="Barnett M.J."/>
            <person name="Becker A."/>
            <person name="Boistard P."/>
            <person name="Bothe G."/>
            <person name="Boutry M."/>
            <person name="Bowser L."/>
            <person name="Buhrmester J."/>
            <person name="Cadieu E."/>
            <person name="Capela D."/>
            <person name="Chain P."/>
            <person name="Cowie A."/>
            <person name="Davis R.W."/>
            <person name="Dreano S."/>
            <person name="Federspiel N.A."/>
            <person name="Fisher R.F."/>
            <person name="Gloux S."/>
            <person name="Godrie T."/>
            <person name="Goffeau A."/>
            <person name="Golding B."/>
            <person name="Gouzy J."/>
            <person name="Gurjal M."/>
            <person name="Hernandez-Lucas I."/>
            <person name="Hong A."/>
            <person name="Huizar L."/>
            <person name="Hyman R.W."/>
            <person name="Jones T."/>
            <person name="Kahn D."/>
            <person name="Kahn M.L."/>
            <person name="Kalman S."/>
            <person name="Keating D.H."/>
            <person name="Kiss E."/>
            <person name="Komp C."/>
            <person name="Lelaure V."/>
            <person name="Masuy D."/>
            <person name="Palm C."/>
            <person name="Peck M.C."/>
            <person name="Pohl T.M."/>
            <person name="Portetelle D."/>
            <person name="Purnelle B."/>
            <person name="Ramsperger U."/>
            <person name="Surzycki R."/>
            <person name="Thebault P."/>
            <person name="Vandenbol M."/>
            <person name="Vorhoelter F.J."/>
            <person name="Weidner S."/>
            <person name="Wells D.H."/>
            <person name="Wong K."/>
            <person name="Yeh K.-C."/>
            <person name="Batut J."/>
        </authorList>
    </citation>
    <scope>NUCLEOTIDE SEQUENCE [LARGE SCALE GENOMIC DNA]</scope>
    <source>
        <strain evidence="14">1021</strain>
    </source>
</reference>
<dbReference type="InterPro" id="IPR011334">
    <property type="entry name" value="UDP-acyl_GlcNac_deAcase_C"/>
</dbReference>
<evidence type="ECO:0000256" key="10">
    <source>
        <dbReference type="ARBA" id="ARBA00023098"/>
    </source>
</evidence>
<keyword evidence="14" id="KW-1185">Reference proteome</keyword>
<evidence type="ECO:0000256" key="2">
    <source>
        <dbReference type="ARBA" id="ARBA00002923"/>
    </source>
</evidence>
<dbReference type="InterPro" id="IPR020568">
    <property type="entry name" value="Ribosomal_Su5_D2-typ_SF"/>
</dbReference>
<dbReference type="eggNOG" id="COG0774">
    <property type="taxonomic scope" value="Bacteria"/>
</dbReference>
<reference evidence="13 14" key="1">
    <citation type="journal article" date="2001" name="Proc. Natl. Acad. Sci. U.S.A.">
        <title>Analysis of the chromosome sequence of the legume symbiont Sinorhizobium meliloti strain 1021.</title>
        <authorList>
            <person name="Capela D."/>
            <person name="Barloy-Hubler F."/>
            <person name="Gouzy J."/>
            <person name="Bothe G."/>
            <person name="Ampe F."/>
            <person name="Batut J."/>
            <person name="Boistard P."/>
            <person name="Becker A."/>
            <person name="Boutry M."/>
            <person name="Cadieu E."/>
            <person name="Dreano S."/>
            <person name="Gloux S."/>
            <person name="Godrie T."/>
            <person name="Goffeau A."/>
            <person name="Kahn D."/>
            <person name="Kiss E."/>
            <person name="Lelaure V."/>
            <person name="Masuy D."/>
            <person name="Pohl T."/>
            <person name="Portetelle D."/>
            <person name="Puehler A."/>
            <person name="Purnelle B."/>
            <person name="Ramsperger U."/>
            <person name="Renard C."/>
            <person name="Thebault P."/>
            <person name="Vandenbol M."/>
            <person name="Weidner S."/>
            <person name="Galibert F."/>
        </authorList>
    </citation>
    <scope>NUCLEOTIDE SEQUENCE [LARGE SCALE GENOMIC DNA]</scope>
    <source>
        <strain evidence="13 14">1021</strain>
    </source>
</reference>
<dbReference type="UniPathway" id="UPA00359">
    <property type="reaction ID" value="UER00478"/>
</dbReference>
<dbReference type="OrthoDB" id="9802746at2"/>
<dbReference type="AlphaFoldDB" id="Q92NM5"/>
<keyword evidence="6 12" id="KW-0441">Lipid A biosynthesis</keyword>
<comment type="pathway">
    <text evidence="3 12">Glycolipid biosynthesis; lipid IV(A) biosynthesis; lipid IV(A) from (3R)-3-hydroxytetradecanoyl-[acyl-carrier-protein] and UDP-N-acetyl-alpha-D-glucosamine: step 2/6.</text>
</comment>
<comment type="cofactor">
    <cofactor evidence="1 12">
        <name>Zn(2+)</name>
        <dbReference type="ChEBI" id="CHEBI:29105"/>
    </cofactor>
</comment>
<comment type="similarity">
    <text evidence="12">Belongs to the LpxC family.</text>
</comment>
<dbReference type="KEGG" id="sme:SMc01875"/>
<evidence type="ECO:0000256" key="1">
    <source>
        <dbReference type="ARBA" id="ARBA00001947"/>
    </source>
</evidence>
<evidence type="ECO:0000256" key="8">
    <source>
        <dbReference type="ARBA" id="ARBA00022801"/>
    </source>
</evidence>
<keyword evidence="8 12" id="KW-0378">Hydrolase</keyword>
<dbReference type="SUPFAM" id="SSF54211">
    <property type="entry name" value="Ribosomal protein S5 domain 2-like"/>
    <property type="match status" value="2"/>
</dbReference>
<evidence type="ECO:0000256" key="5">
    <source>
        <dbReference type="ARBA" id="ARBA00022516"/>
    </source>
</evidence>
<name>Q92NM5_RHIME</name>
<dbReference type="Proteomes" id="UP000001976">
    <property type="component" value="Chromosome"/>
</dbReference>
<feature type="binding site" evidence="12">
    <location>
        <position position="248"/>
    </location>
    <ligand>
        <name>Zn(2+)</name>
        <dbReference type="ChEBI" id="CHEBI:29105"/>
    </ligand>
</feature>
<dbReference type="Pfam" id="PF03331">
    <property type="entry name" value="LpxC"/>
    <property type="match status" value="1"/>
</dbReference>
<dbReference type="EnsemblBacteria" id="CAC46746">
    <property type="protein sequence ID" value="CAC46746"/>
    <property type="gene ID" value="SMc01875"/>
</dbReference>
<dbReference type="Gene3D" id="3.30.230.20">
    <property type="entry name" value="lpxc deacetylase, domain 1"/>
    <property type="match status" value="1"/>
</dbReference>
<dbReference type="PANTHER" id="PTHR33694">
    <property type="entry name" value="UDP-3-O-ACYL-N-ACETYLGLUCOSAMINE DEACETYLASE 1, MITOCHONDRIAL-RELATED"/>
    <property type="match status" value="1"/>
</dbReference>
<dbReference type="GO" id="GO:0016020">
    <property type="term" value="C:membrane"/>
    <property type="evidence" value="ECO:0007669"/>
    <property type="project" value="GOC"/>
</dbReference>
<evidence type="ECO:0000313" key="13">
    <source>
        <dbReference type="EMBL" id="CAC46746.1"/>
    </source>
</evidence>
<organism evidence="13 14">
    <name type="scientific">Rhizobium meliloti (strain 1021)</name>
    <name type="common">Ensifer meliloti</name>
    <name type="synonym">Sinorhizobium meliloti</name>
    <dbReference type="NCBI Taxonomy" id="266834"/>
    <lineage>
        <taxon>Bacteria</taxon>
        <taxon>Pseudomonadati</taxon>
        <taxon>Pseudomonadota</taxon>
        <taxon>Alphaproteobacteria</taxon>
        <taxon>Hyphomicrobiales</taxon>
        <taxon>Rhizobiaceae</taxon>
        <taxon>Sinorhizobium/Ensifer group</taxon>
        <taxon>Sinorhizobium</taxon>
    </lineage>
</organism>
<dbReference type="PATRIC" id="fig|266834.11.peg.3633"/>
<dbReference type="PANTHER" id="PTHR33694:SF1">
    <property type="entry name" value="UDP-3-O-ACYL-N-ACETYLGLUCOSAMINE DEACETYLASE 1, MITOCHONDRIAL-RELATED"/>
    <property type="match status" value="1"/>
</dbReference>
<evidence type="ECO:0000256" key="9">
    <source>
        <dbReference type="ARBA" id="ARBA00022833"/>
    </source>
</evidence>
<feature type="binding site" evidence="12">
    <location>
        <position position="90"/>
    </location>
    <ligand>
        <name>Zn(2+)</name>
        <dbReference type="ChEBI" id="CHEBI:29105"/>
    </ligand>
</feature>
<sequence length="322" mass="35059">MKVTRMGIELLGFQTTIANPITLKGIGVHSGAEVEITFQPADADVGIVFQRVLAGGRLSEFRAVSSQVGNTDLCTVLGLSPATSIATIEHVMAAVYALGLDNLLIEVHGAEMPIMDGSSAPFIEAIEQAGIHSLAEKRRYIRILKPVRIESGASWSEFTPYDGMRFEVEIDFDCPLIGRQAWKGDMTPSVFKRELSRARTFGFMRDVERLWAGGFALGSSLENSVVISDDNTVINVEGLRYTDEFVRHKTLDAVGDLSLAGAPFLGCYRSYRGGHRMNANALKALLSDPTAYEVVETATPRQRTRSRDMVAVAAPGFAPWSA</sequence>
<dbReference type="NCBIfam" id="TIGR00325">
    <property type="entry name" value="lpxC"/>
    <property type="match status" value="1"/>
</dbReference>
<dbReference type="EC" id="3.5.1.108" evidence="4 12"/>
<dbReference type="GO" id="GO:0009245">
    <property type="term" value="P:lipid A biosynthetic process"/>
    <property type="evidence" value="ECO:0007669"/>
    <property type="project" value="UniProtKB-UniRule"/>
</dbReference>
<dbReference type="HAMAP" id="MF_00388">
    <property type="entry name" value="LpxC"/>
    <property type="match status" value="1"/>
</dbReference>
<comment type="function">
    <text evidence="2 12">Catalyzes the hydrolysis of UDP-3-O-myristoyl-N-acetylglucosamine to form UDP-3-O-myristoylglucosamine and acetate, the committed step in lipid A biosynthesis.</text>
</comment>
<dbReference type="EMBL" id="AL591688">
    <property type="protein sequence ID" value="CAC46746.1"/>
    <property type="molecule type" value="Genomic_DNA"/>
</dbReference>
<evidence type="ECO:0000256" key="4">
    <source>
        <dbReference type="ARBA" id="ARBA00012745"/>
    </source>
</evidence>
<protein>
    <recommendedName>
        <fullName evidence="4 12">UDP-3-O-acyl-N-acetylglucosamine deacetylase</fullName>
        <shortName evidence="12">UDP-3-O-acyl-GlcNAc deacetylase</shortName>
        <ecNumber evidence="4 12">3.5.1.108</ecNumber>
    </recommendedName>
    <alternativeName>
        <fullName evidence="12">UDP-3-O-[R-3-hydroxymyristoyl]-N-acetylglucosamine deacetylase</fullName>
    </alternativeName>
</protein>
<dbReference type="GO" id="GO:0103117">
    <property type="term" value="F:UDP-3-O-acyl-N-acetylglucosamine deacetylase activity"/>
    <property type="evidence" value="ECO:0007669"/>
    <property type="project" value="UniProtKB-UniRule"/>
</dbReference>
<keyword evidence="9 12" id="KW-0862">Zinc</keyword>
<accession>Q92NM5</accession>
<evidence type="ECO:0000256" key="3">
    <source>
        <dbReference type="ARBA" id="ARBA00005002"/>
    </source>
</evidence>
<dbReference type="InterPro" id="IPR015870">
    <property type="entry name" value="UDP-acyl_N-AcGlcN_deAcase_N"/>
</dbReference>
<evidence type="ECO:0000313" key="14">
    <source>
        <dbReference type="Proteomes" id="UP000001976"/>
    </source>
</evidence>
<evidence type="ECO:0000256" key="12">
    <source>
        <dbReference type="HAMAP-Rule" id="MF_00388"/>
    </source>
</evidence>